<organism evidence="3 4">
    <name type="scientific">Parenemella sanctibonifatiensis</name>
    <dbReference type="NCBI Taxonomy" id="2016505"/>
    <lineage>
        <taxon>Bacteria</taxon>
        <taxon>Bacillati</taxon>
        <taxon>Actinomycetota</taxon>
        <taxon>Actinomycetes</taxon>
        <taxon>Propionibacteriales</taxon>
        <taxon>Propionibacteriaceae</taxon>
        <taxon>Parenemella</taxon>
    </lineage>
</organism>
<dbReference type="InterPro" id="IPR007349">
    <property type="entry name" value="DUF418"/>
</dbReference>
<feature type="domain" description="DUF418" evidence="2">
    <location>
        <begin position="233"/>
        <end position="399"/>
    </location>
</feature>
<feature type="transmembrane region" description="Helical" evidence="1">
    <location>
        <begin position="16"/>
        <end position="35"/>
    </location>
</feature>
<keyword evidence="1" id="KW-0472">Membrane</keyword>
<keyword evidence="1" id="KW-0812">Transmembrane</keyword>
<feature type="transmembrane region" description="Helical" evidence="1">
    <location>
        <begin position="124"/>
        <end position="140"/>
    </location>
</feature>
<protein>
    <recommendedName>
        <fullName evidence="2">DUF418 domain-containing protein</fullName>
    </recommendedName>
</protein>
<feature type="transmembrane region" description="Helical" evidence="1">
    <location>
        <begin position="246"/>
        <end position="263"/>
    </location>
</feature>
<gene>
    <name evidence="3" type="ORF">CGZ92_04415</name>
</gene>
<name>A0A255E9K9_9ACTN</name>
<keyword evidence="1" id="KW-1133">Transmembrane helix</keyword>
<dbReference type="Proteomes" id="UP000216533">
    <property type="component" value="Unassembled WGS sequence"/>
</dbReference>
<dbReference type="InterPro" id="IPR052529">
    <property type="entry name" value="Bact_Transport_Assoc"/>
</dbReference>
<feature type="transmembrane region" description="Helical" evidence="1">
    <location>
        <begin position="357"/>
        <end position="381"/>
    </location>
</feature>
<sequence length="410" mass="43705">MSTQSPPPARALAPDLARGVMLLLIGLANIPWFIWGRPSGMTVAHPLDPTGVDAVIQFVMLVTIDMRALPMFAFLFGYGMVQFVNSRERRGFDRPQISGMLSRRHWGMLLFGLVHAALLFFGDVLGTYAILALVLGPLFFRRSDKVIRIARGVIFGLAVLFAVFSLASGIMLLLVPEAMASAGAFPMFDTKAPNAEPNYLASIGARLSTWLFPTLGSIFGGTVAVALMSGWLAARKGLLDRPQDHVRTLRVWAIGGIATGWIGGLPEALAQVGVLPIPVEISWMLIGVQQVTGLFAGLGYAALFGLIAVAISRRAERGIVVDAVEAVGQRSLSAYLFQSVCFAPLMCAWGFGLGGLIGTTAAAGIAILVWAVSVVLCWLLARAGKRGPAEVALRGLTYAGRQPQPRGHVV</sequence>
<reference evidence="3 4" key="1">
    <citation type="submission" date="2017-07" db="EMBL/GenBank/DDBJ databases">
        <title>Draft whole genome sequences of clinical Proprionibacteriaceae strains.</title>
        <authorList>
            <person name="Bernier A.-M."/>
            <person name="Bernard K."/>
            <person name="Domingo M.-C."/>
        </authorList>
    </citation>
    <scope>NUCLEOTIDE SEQUENCE [LARGE SCALE GENOMIC DNA]</scope>
    <source>
        <strain evidence="3 4">NML 160184</strain>
    </source>
</reference>
<dbReference type="EMBL" id="NMVI01000013">
    <property type="protein sequence ID" value="OYN88196.1"/>
    <property type="molecule type" value="Genomic_DNA"/>
</dbReference>
<feature type="transmembrane region" description="Helical" evidence="1">
    <location>
        <begin position="210"/>
        <end position="234"/>
    </location>
</feature>
<dbReference type="PANTHER" id="PTHR30590">
    <property type="entry name" value="INNER MEMBRANE PROTEIN"/>
    <property type="match status" value="1"/>
</dbReference>
<evidence type="ECO:0000259" key="2">
    <source>
        <dbReference type="Pfam" id="PF04235"/>
    </source>
</evidence>
<dbReference type="RefSeq" id="WP_094450180.1">
    <property type="nucleotide sequence ID" value="NZ_NMVI01000013.1"/>
</dbReference>
<evidence type="ECO:0000313" key="3">
    <source>
        <dbReference type="EMBL" id="OYN88196.1"/>
    </source>
</evidence>
<proteinExistence type="predicted"/>
<feature type="transmembrane region" description="Helical" evidence="1">
    <location>
        <begin position="332"/>
        <end position="351"/>
    </location>
</feature>
<dbReference type="Pfam" id="PF04235">
    <property type="entry name" value="DUF418"/>
    <property type="match status" value="1"/>
</dbReference>
<feature type="transmembrane region" description="Helical" evidence="1">
    <location>
        <begin position="55"/>
        <end position="81"/>
    </location>
</feature>
<dbReference type="AlphaFoldDB" id="A0A255E9K9"/>
<comment type="caution">
    <text evidence="3">The sequence shown here is derived from an EMBL/GenBank/DDBJ whole genome shotgun (WGS) entry which is preliminary data.</text>
</comment>
<evidence type="ECO:0000256" key="1">
    <source>
        <dbReference type="SAM" id="Phobius"/>
    </source>
</evidence>
<dbReference type="PANTHER" id="PTHR30590:SF2">
    <property type="entry name" value="INNER MEMBRANE PROTEIN"/>
    <property type="match status" value="1"/>
</dbReference>
<accession>A0A255E9K9</accession>
<feature type="transmembrane region" description="Helical" evidence="1">
    <location>
        <begin position="283"/>
        <end position="311"/>
    </location>
</feature>
<evidence type="ECO:0000313" key="4">
    <source>
        <dbReference type="Proteomes" id="UP000216533"/>
    </source>
</evidence>
<feature type="transmembrane region" description="Helical" evidence="1">
    <location>
        <begin position="152"/>
        <end position="175"/>
    </location>
</feature>